<dbReference type="EMBL" id="MF999224">
    <property type="protein sequence ID" value="ATN93905.1"/>
    <property type="molecule type" value="Genomic_DNA"/>
</dbReference>
<accession>A0A2D1GPL6</accession>
<evidence type="ECO:0000313" key="1">
    <source>
        <dbReference type="EMBL" id="ATN93905.1"/>
    </source>
</evidence>
<protein>
    <submittedName>
        <fullName evidence="1">Head-to-tail joining protein</fullName>
    </submittedName>
</protein>
<gene>
    <name evidence="1" type="ORF">LJ_45</name>
</gene>
<dbReference type="Proteomes" id="UP000229119">
    <property type="component" value="Segment"/>
</dbReference>
<reference evidence="1 2" key="1">
    <citation type="submission" date="2017-09" db="EMBL/GenBank/DDBJ databases">
        <title>Complete genomic sequence of the temperate bacteriophage LJ isolated from Lactobacillus casei.</title>
        <authorList>
            <person name="Yu M."/>
            <person name="Qi R."/>
            <person name="Jiang X."/>
            <person name="Tang T."/>
            <person name="Qiao X."/>
            <person name="Jiang Y."/>
            <person name="Wang L."/>
            <person name="Tang L."/>
            <person name="Xu Y."/>
            <person name="Li Y."/>
        </authorList>
    </citation>
    <scope>NUCLEOTIDE SEQUENCE [LARGE SCALE GENOMIC DNA]</scope>
</reference>
<name>A0A2D1GPL6_9CAUD</name>
<organism evidence="1 2">
    <name type="scientific">Lactobacillus phage LJ</name>
    <dbReference type="NCBI Taxonomy" id="2041454"/>
    <lineage>
        <taxon>Viruses</taxon>
        <taxon>Duplodnaviria</taxon>
        <taxon>Heunggongvirae</taxon>
        <taxon>Uroviricota</taxon>
        <taxon>Caudoviricetes</taxon>
        <taxon>Junavirus</taxon>
        <taxon>Junavirus LJ</taxon>
    </lineage>
</organism>
<evidence type="ECO:0000313" key="2">
    <source>
        <dbReference type="Proteomes" id="UP000229119"/>
    </source>
</evidence>
<sequence>MAPEKRVYDILSVNLDIADKVYIGTPDFNNQTSVTPESLAPWVRITSLPGDGAYYADDSRILEYQKVQVDFWVDKTGWDQQEKIETQIYQALHAAGWERYYRNSYVDGDTPALRMTTGYFQFQGLPIG</sequence>
<keyword evidence="2" id="KW-1185">Reference proteome</keyword>
<proteinExistence type="predicted"/>